<feature type="compositionally biased region" description="Acidic residues" evidence="2">
    <location>
        <begin position="388"/>
        <end position="398"/>
    </location>
</feature>
<organism evidence="4 5">
    <name type="scientific">Saitoella complicata (strain BCRC 22490 / CBS 7301 / JCM 7358 / NBRC 10748 / NRRL Y-17804)</name>
    <dbReference type="NCBI Taxonomy" id="698492"/>
    <lineage>
        <taxon>Eukaryota</taxon>
        <taxon>Fungi</taxon>
        <taxon>Dikarya</taxon>
        <taxon>Ascomycota</taxon>
        <taxon>Taphrinomycotina</taxon>
        <taxon>Taphrinomycotina incertae sedis</taxon>
        <taxon>Saitoella</taxon>
    </lineage>
</organism>
<gene>
    <name evidence="4" type="ORF">G7K_5455-t1</name>
</gene>
<evidence type="ECO:0000313" key="5">
    <source>
        <dbReference type="Proteomes" id="UP000033140"/>
    </source>
</evidence>
<proteinExistence type="predicted"/>
<comment type="caution">
    <text evidence="4">The sequence shown here is derived from an EMBL/GenBank/DDBJ whole genome shotgun (WGS) entry which is preliminary data.</text>
</comment>
<feature type="compositionally biased region" description="Acidic residues" evidence="2">
    <location>
        <begin position="436"/>
        <end position="451"/>
    </location>
</feature>
<evidence type="ECO:0000256" key="2">
    <source>
        <dbReference type="SAM" id="MobiDB-lite"/>
    </source>
</evidence>
<sequence length="521" mass="58602">MTSAAPQSPTTFLRREVSSKTDHLAALASHLTRLRQSLTCEVCTELLYEPCTLACGHVQCYGCLMDWLQHKKTCPQCRAKVVDKPVLTFVIRDMVDLFVSKVEVEDPEGEGRTLREHQKEQRVMVEEHRASGEGLFPGLFKNKFRGTRMMDLGDQVMRCASCGWEVEGGPSCLHCGYVFSSGSEAESYESLEDSYTDEDEDDESEGVDEMVEDVEGWDDEDEHLNEHGSVRRPPYRPDRLGEYGGDPEEEDLEEDGVPGNGYAQDMYDEVGMDEDEAEEFREERGEHNGPASAYASEEEEENGGYRVRSRWVDNEAEEEDDEDDDDDSIHGPPGNGGGDDGPYDHGDTIGDHDELDPDEPNEYDVDDSFLDGRGTSDIERSQGYTGEDILDDGSEDAEQFWTQGPRPRRRTGAPPAPRRLRRDPQDVSVVLINSVSEDEEEEEEEEEEEHEESTQDSRKRRRESGSDGDSAGSEGANGRRRRLVRRRLPTPPRRERANENGNGNGNAGGRKRIVIDDSDED</sequence>
<keyword evidence="5" id="KW-1185">Reference proteome</keyword>
<feature type="compositionally biased region" description="Acidic residues" evidence="2">
    <location>
        <begin position="266"/>
        <end position="280"/>
    </location>
</feature>
<dbReference type="EMBL" id="BACD03000045">
    <property type="protein sequence ID" value="GAO51353.1"/>
    <property type="molecule type" value="Genomic_DNA"/>
</dbReference>
<feature type="compositionally biased region" description="Acidic residues" evidence="2">
    <location>
        <begin position="314"/>
        <end position="327"/>
    </location>
</feature>
<dbReference type="Pfam" id="PF13923">
    <property type="entry name" value="zf-C3HC4_2"/>
    <property type="match status" value="1"/>
</dbReference>
<dbReference type="AlphaFoldDB" id="A0A0E9NNF3"/>
<dbReference type="InterPro" id="IPR001841">
    <property type="entry name" value="Znf_RING"/>
</dbReference>
<reference evidence="4 5" key="1">
    <citation type="journal article" date="2011" name="J. Gen. Appl. Microbiol.">
        <title>Draft genome sequencing of the enigmatic yeast Saitoella complicata.</title>
        <authorList>
            <person name="Nishida H."/>
            <person name="Hamamoto M."/>
            <person name="Sugiyama J."/>
        </authorList>
    </citation>
    <scope>NUCLEOTIDE SEQUENCE [LARGE SCALE GENOMIC DNA]</scope>
    <source>
        <strain evidence="4 5">NRRL Y-17804</strain>
    </source>
</reference>
<dbReference type="PANTHER" id="PTHR23327">
    <property type="entry name" value="RING FINGER PROTEIN 127"/>
    <property type="match status" value="1"/>
</dbReference>
<name>A0A0E9NNF3_SAICN</name>
<dbReference type="PROSITE" id="PS50089">
    <property type="entry name" value="ZF_RING_2"/>
    <property type="match status" value="1"/>
</dbReference>
<dbReference type="Gene3D" id="3.30.40.10">
    <property type="entry name" value="Zinc/RING finger domain, C3HC4 (zinc finger)"/>
    <property type="match status" value="1"/>
</dbReference>
<reference evidence="4 5" key="2">
    <citation type="journal article" date="2014" name="J. Gen. Appl. Microbiol.">
        <title>The early diverging ascomycetous budding yeast Saitoella complicata has three histone deacetylases belonging to the Clr6, Hos2, and Rpd3 lineages.</title>
        <authorList>
            <person name="Nishida H."/>
            <person name="Matsumoto T."/>
            <person name="Kondo S."/>
            <person name="Hamamoto M."/>
            <person name="Yoshikawa H."/>
        </authorList>
    </citation>
    <scope>NUCLEOTIDE SEQUENCE [LARGE SCALE GENOMIC DNA]</scope>
    <source>
        <strain evidence="4 5">NRRL Y-17804</strain>
    </source>
</reference>
<feature type="compositionally biased region" description="Basic residues" evidence="2">
    <location>
        <begin position="478"/>
        <end position="488"/>
    </location>
</feature>
<accession>A0A0E9NNF3</accession>
<feature type="compositionally biased region" description="Basic and acidic residues" evidence="2">
    <location>
        <begin position="342"/>
        <end position="352"/>
    </location>
</feature>
<feature type="region of interest" description="Disordered" evidence="2">
    <location>
        <begin position="186"/>
        <end position="521"/>
    </location>
</feature>
<feature type="compositionally biased region" description="Basic and acidic residues" evidence="2">
    <location>
        <begin position="224"/>
        <end position="241"/>
    </location>
</feature>
<dbReference type="SMART" id="SM00184">
    <property type="entry name" value="RING"/>
    <property type="match status" value="1"/>
</dbReference>
<evidence type="ECO:0000259" key="3">
    <source>
        <dbReference type="PROSITE" id="PS50089"/>
    </source>
</evidence>
<evidence type="ECO:0000313" key="4">
    <source>
        <dbReference type="EMBL" id="GAO51353.1"/>
    </source>
</evidence>
<feature type="compositionally biased region" description="Acidic residues" evidence="2">
    <location>
        <begin position="353"/>
        <end position="369"/>
    </location>
</feature>
<dbReference type="InterPro" id="IPR013083">
    <property type="entry name" value="Znf_RING/FYVE/PHD"/>
</dbReference>
<keyword evidence="1" id="KW-0479">Metal-binding</keyword>
<protein>
    <recommendedName>
        <fullName evidence="3">RING-type domain-containing protein</fullName>
    </recommendedName>
</protein>
<evidence type="ECO:0000256" key="1">
    <source>
        <dbReference type="PROSITE-ProRule" id="PRU00175"/>
    </source>
</evidence>
<keyword evidence="1" id="KW-0863">Zinc-finger</keyword>
<dbReference type="Proteomes" id="UP000033140">
    <property type="component" value="Unassembled WGS sequence"/>
</dbReference>
<dbReference type="STRING" id="698492.A0A0E9NNF3"/>
<reference evidence="4 5" key="3">
    <citation type="journal article" date="2015" name="Genome Announc.">
        <title>Draft Genome Sequence of the Archiascomycetous Yeast Saitoella complicata.</title>
        <authorList>
            <person name="Yamauchi K."/>
            <person name="Kondo S."/>
            <person name="Hamamoto M."/>
            <person name="Takahashi Y."/>
            <person name="Ogura Y."/>
            <person name="Hayashi T."/>
            <person name="Nishida H."/>
        </authorList>
    </citation>
    <scope>NUCLEOTIDE SEQUENCE [LARGE SCALE GENOMIC DNA]</scope>
    <source>
        <strain evidence="4 5">NRRL Y-17804</strain>
    </source>
</reference>
<feature type="compositionally biased region" description="Acidic residues" evidence="2">
    <location>
        <begin position="245"/>
        <end position="256"/>
    </location>
</feature>
<feature type="compositionally biased region" description="Acidic residues" evidence="2">
    <location>
        <begin position="186"/>
        <end position="223"/>
    </location>
</feature>
<keyword evidence="1" id="KW-0862">Zinc</keyword>
<feature type="domain" description="RING-type" evidence="3">
    <location>
        <begin position="40"/>
        <end position="78"/>
    </location>
</feature>
<dbReference type="GO" id="GO:0008270">
    <property type="term" value="F:zinc ion binding"/>
    <property type="evidence" value="ECO:0007669"/>
    <property type="project" value="UniProtKB-KW"/>
</dbReference>
<dbReference type="OMA" id="NSEMTDY"/>
<dbReference type="SUPFAM" id="SSF57850">
    <property type="entry name" value="RING/U-box"/>
    <property type="match status" value="1"/>
</dbReference>
<feature type="compositionally biased region" description="Low complexity" evidence="2">
    <location>
        <begin position="467"/>
        <end position="476"/>
    </location>
</feature>